<organism evidence="3 4">
    <name type="scientific">Ditylenchus dipsaci</name>
    <dbReference type="NCBI Taxonomy" id="166011"/>
    <lineage>
        <taxon>Eukaryota</taxon>
        <taxon>Metazoa</taxon>
        <taxon>Ecdysozoa</taxon>
        <taxon>Nematoda</taxon>
        <taxon>Chromadorea</taxon>
        <taxon>Rhabditida</taxon>
        <taxon>Tylenchina</taxon>
        <taxon>Tylenchomorpha</taxon>
        <taxon>Sphaerularioidea</taxon>
        <taxon>Anguinidae</taxon>
        <taxon>Anguininae</taxon>
        <taxon>Ditylenchus</taxon>
    </lineage>
</organism>
<feature type="region of interest" description="Disordered" evidence="1">
    <location>
        <begin position="1"/>
        <end position="24"/>
    </location>
</feature>
<dbReference type="Gene3D" id="2.60.210.10">
    <property type="entry name" value="Apoptosis, Tumor Necrosis Factor Receptor Associated Protein 2, Chain A"/>
    <property type="match status" value="1"/>
</dbReference>
<dbReference type="SUPFAM" id="SSF49599">
    <property type="entry name" value="TRAF domain-like"/>
    <property type="match status" value="1"/>
</dbReference>
<name>A0A915DF77_9BILA</name>
<evidence type="ECO:0000313" key="4">
    <source>
        <dbReference type="WBParaSite" id="jg18611"/>
    </source>
</evidence>
<sequence>MSSSPFQLFGPVSSGGPSNAASISKQMTKCRPSLASLNGFAKLMKLFKNGGSLVSKRFYSPKAPSVSWELHVFPNGKRQEDVNTVSFFLRQVGLQNVTEPLMTDFEISMFNVHRSRTEICRDTKDFIHQQGRGKYQVQQETIVGSLHPDGSLFLLCELEFLAFGSKDLDVNKQFECDTKGDWSAKSKTLCVSPIVKYLKVNCSLTVKSKSDQSFRSSSVHSSSTSRVFRSMFSQSETVRAMIDHRRQICCFAVEEQCEYYLTTKISNENVAEMAVIADTYFAPNLKMACSSNGGLVNDLLEKVLNEKSGDDCIQHDESMAEARRHLKTATIKEREWGSKRGPIWDHYHEVTIDANGQLVMRYRECSKESKQLAENLNCGKLIADSEDVTIVTKSIGGEVSGDSDDEATKGIENEASGDAAKEAAEDAIKHEVQMPLFARVKKGHFIYAPP</sequence>
<feature type="compositionally biased region" description="Polar residues" evidence="1">
    <location>
        <begin position="15"/>
        <end position="24"/>
    </location>
</feature>
<keyword evidence="3" id="KW-1185">Reference proteome</keyword>
<evidence type="ECO:0000313" key="3">
    <source>
        <dbReference type="Proteomes" id="UP000887574"/>
    </source>
</evidence>
<protein>
    <recommendedName>
        <fullName evidence="2">MATH domain-containing protein</fullName>
    </recommendedName>
</protein>
<proteinExistence type="predicted"/>
<evidence type="ECO:0000256" key="1">
    <source>
        <dbReference type="SAM" id="MobiDB-lite"/>
    </source>
</evidence>
<dbReference type="AlphaFoldDB" id="A0A915DF77"/>
<accession>A0A915DF77</accession>
<dbReference type="Pfam" id="PF22486">
    <property type="entry name" value="MATH_2"/>
    <property type="match status" value="1"/>
</dbReference>
<feature type="domain" description="MATH" evidence="2">
    <location>
        <begin position="38"/>
        <end position="124"/>
    </location>
</feature>
<dbReference type="WBParaSite" id="jg18611">
    <property type="protein sequence ID" value="jg18611"/>
    <property type="gene ID" value="jg18611"/>
</dbReference>
<dbReference type="CDD" id="cd00121">
    <property type="entry name" value="MATH"/>
    <property type="match status" value="1"/>
</dbReference>
<evidence type="ECO:0000259" key="2">
    <source>
        <dbReference type="Pfam" id="PF22486"/>
    </source>
</evidence>
<dbReference type="Proteomes" id="UP000887574">
    <property type="component" value="Unplaced"/>
</dbReference>
<reference evidence="4" key="1">
    <citation type="submission" date="2022-11" db="UniProtKB">
        <authorList>
            <consortium name="WormBaseParasite"/>
        </authorList>
    </citation>
    <scope>IDENTIFICATION</scope>
</reference>
<dbReference type="InterPro" id="IPR008974">
    <property type="entry name" value="TRAF-like"/>
</dbReference>
<dbReference type="InterPro" id="IPR002083">
    <property type="entry name" value="MATH/TRAF_dom"/>
</dbReference>
<feature type="region of interest" description="Disordered" evidence="1">
    <location>
        <begin position="396"/>
        <end position="425"/>
    </location>
</feature>